<organism evidence="3 4">
    <name type="scientific">Parafilimonas terrae</name>
    <dbReference type="NCBI Taxonomy" id="1465490"/>
    <lineage>
        <taxon>Bacteria</taxon>
        <taxon>Pseudomonadati</taxon>
        <taxon>Bacteroidota</taxon>
        <taxon>Chitinophagia</taxon>
        <taxon>Chitinophagales</taxon>
        <taxon>Chitinophagaceae</taxon>
        <taxon>Parafilimonas</taxon>
    </lineage>
</organism>
<dbReference type="AlphaFoldDB" id="A0A1I5Z3M2"/>
<protein>
    <submittedName>
        <fullName evidence="3">Colanic acid biosynthesis glycosyl transferase WcaI</fullName>
    </submittedName>
</protein>
<dbReference type="GO" id="GO:0016758">
    <property type="term" value="F:hexosyltransferase activity"/>
    <property type="evidence" value="ECO:0007669"/>
    <property type="project" value="TreeGrafter"/>
</dbReference>
<dbReference type="OrthoDB" id="9811902at2"/>
<dbReference type="SUPFAM" id="SSF53756">
    <property type="entry name" value="UDP-Glycosyltransferase/glycogen phosphorylase"/>
    <property type="match status" value="1"/>
</dbReference>
<dbReference type="PANTHER" id="PTHR45947:SF3">
    <property type="entry name" value="SULFOQUINOVOSYL TRANSFERASE SQD2"/>
    <property type="match status" value="1"/>
</dbReference>
<evidence type="ECO:0000313" key="3">
    <source>
        <dbReference type="EMBL" id="SFQ51040.1"/>
    </source>
</evidence>
<dbReference type="EMBL" id="FOXQ01000016">
    <property type="protein sequence ID" value="SFQ51040.1"/>
    <property type="molecule type" value="Genomic_DNA"/>
</dbReference>
<evidence type="ECO:0000259" key="2">
    <source>
        <dbReference type="Pfam" id="PF13579"/>
    </source>
</evidence>
<feature type="domain" description="Glycosyl transferase family 1" evidence="1">
    <location>
        <begin position="222"/>
        <end position="389"/>
    </location>
</feature>
<dbReference type="CDD" id="cd03794">
    <property type="entry name" value="GT4_WbuB-like"/>
    <property type="match status" value="1"/>
</dbReference>
<dbReference type="Proteomes" id="UP000199031">
    <property type="component" value="Unassembled WGS sequence"/>
</dbReference>
<dbReference type="InterPro" id="IPR001296">
    <property type="entry name" value="Glyco_trans_1"/>
</dbReference>
<feature type="domain" description="Glycosyltransferase subfamily 4-like N-terminal" evidence="2">
    <location>
        <begin position="17"/>
        <end position="198"/>
    </location>
</feature>
<dbReference type="Pfam" id="PF00534">
    <property type="entry name" value="Glycos_transf_1"/>
    <property type="match status" value="1"/>
</dbReference>
<keyword evidence="4" id="KW-1185">Reference proteome</keyword>
<accession>A0A1I5Z3M2</accession>
<dbReference type="NCBIfam" id="NF007640">
    <property type="entry name" value="PRK10307.1"/>
    <property type="match status" value="1"/>
</dbReference>
<dbReference type="PANTHER" id="PTHR45947">
    <property type="entry name" value="SULFOQUINOVOSYL TRANSFERASE SQD2"/>
    <property type="match status" value="1"/>
</dbReference>
<evidence type="ECO:0000259" key="1">
    <source>
        <dbReference type="Pfam" id="PF00534"/>
    </source>
</evidence>
<dbReference type="STRING" id="1465490.SAMN05444277_11636"/>
<dbReference type="Gene3D" id="3.40.50.2000">
    <property type="entry name" value="Glycogen Phosphorylase B"/>
    <property type="match status" value="2"/>
</dbReference>
<reference evidence="3 4" key="1">
    <citation type="submission" date="2016-10" db="EMBL/GenBank/DDBJ databases">
        <authorList>
            <person name="de Groot N.N."/>
        </authorList>
    </citation>
    <scope>NUCLEOTIDE SEQUENCE [LARGE SCALE GENOMIC DNA]</scope>
    <source>
        <strain evidence="3 4">DSM 28286</strain>
    </source>
</reference>
<dbReference type="InterPro" id="IPR028098">
    <property type="entry name" value="Glyco_trans_4-like_N"/>
</dbReference>
<dbReference type="RefSeq" id="WP_090662616.1">
    <property type="nucleotide sequence ID" value="NZ_FOXQ01000016.1"/>
</dbReference>
<name>A0A1I5Z3M2_9BACT</name>
<dbReference type="InterPro" id="IPR050194">
    <property type="entry name" value="Glycosyltransferase_grp1"/>
</dbReference>
<keyword evidence="3" id="KW-0808">Transferase</keyword>
<dbReference type="Pfam" id="PF13579">
    <property type="entry name" value="Glyco_trans_4_4"/>
    <property type="match status" value="1"/>
</dbReference>
<gene>
    <name evidence="3" type="ORF">SAMN05444277_11636</name>
</gene>
<sequence>MNSKLLLIAGNYYPEPTGIGRYNSEMIDWLADNGFECTVISTYPYYPYWKVQPPYNKRSKRFTREVKITAGNNKIMVYRCPHYTPANPTGAKRMLFDFTFFISVIFKLISLTGKKFDYVMTVAPPLPLGVAAAFYKSISKAKFLYHIQDLQVDAAKELNMISSKMLLGILFKIESFILRKADRISTISKGIQEKAQTKTDKKIYLFPNWTNTNHFYRIKNNEALKESFGLKPYTPVILYSGAIGEKQGLENVLWVAEKFKQEQKQAQFIICGTGPYKMELEQKAAEMKLDNIRFLPLQPEEKLNEFLNTADVHLIIQKAGVANLVMPSKLGNICSVGGLVAVTAEKGSALYNTVVNNNLGLVCLPEDITELKKCFEKALATNDNTLQINARSYAEKHLCLDKIMQQYVTEVLAVNLLIPELQLSLAK</sequence>
<proteinExistence type="predicted"/>
<evidence type="ECO:0000313" key="4">
    <source>
        <dbReference type="Proteomes" id="UP000199031"/>
    </source>
</evidence>